<proteinExistence type="predicted"/>
<organism evidence="1 2">
    <name type="scientific">Trametes sanguinea</name>
    <dbReference type="NCBI Taxonomy" id="158606"/>
    <lineage>
        <taxon>Eukaryota</taxon>
        <taxon>Fungi</taxon>
        <taxon>Dikarya</taxon>
        <taxon>Basidiomycota</taxon>
        <taxon>Agaricomycotina</taxon>
        <taxon>Agaricomycetes</taxon>
        <taxon>Polyporales</taxon>
        <taxon>Polyporaceae</taxon>
        <taxon>Trametes</taxon>
    </lineage>
</organism>
<comment type="caution">
    <text evidence="1">The sequence shown here is derived from an EMBL/GenBank/DDBJ whole genome shotgun (WGS) entry which is preliminary data.</text>
</comment>
<name>A0ACC1NT78_9APHY</name>
<evidence type="ECO:0000313" key="2">
    <source>
        <dbReference type="Proteomes" id="UP001144978"/>
    </source>
</evidence>
<dbReference type="Proteomes" id="UP001144978">
    <property type="component" value="Unassembled WGS sequence"/>
</dbReference>
<gene>
    <name evidence="1" type="ORF">NUW54_g10795</name>
</gene>
<keyword evidence="2" id="KW-1185">Reference proteome</keyword>
<dbReference type="EMBL" id="JANSHE010003998">
    <property type="protein sequence ID" value="KAJ2982066.1"/>
    <property type="molecule type" value="Genomic_DNA"/>
</dbReference>
<accession>A0ACC1NT78</accession>
<reference evidence="1" key="1">
    <citation type="submission" date="2022-08" db="EMBL/GenBank/DDBJ databases">
        <title>Genome Sequence of Pycnoporus sanguineus.</title>
        <authorList>
            <person name="Buettner E."/>
        </authorList>
    </citation>
    <scope>NUCLEOTIDE SEQUENCE</scope>
    <source>
        <strain evidence="1">CG-C14</strain>
    </source>
</reference>
<evidence type="ECO:0000313" key="1">
    <source>
        <dbReference type="EMBL" id="KAJ2982066.1"/>
    </source>
</evidence>
<sequence>MVEWDKMRGAFKMFAGSSLKDDDLAGRVGLQLKELNKIMATLEGHKLVRIYRQNELKEGAQRSVGRQYFYIDYQSFCNVVKWRMAEMRRRIDQGLRNDFDSKGYICPQCHKPFQALEVDRLFNLATGTFNCDICNAEVIENENAENVIGSQDRMQRFNRQMRFILEGLRKTEGMMLPAFDVALWIKNHLAEQEGASAVPETPSRKRRATVVTRSPETKRKPPSLEIDVSPSKRREKSKSHSELVRPITPITKLEFELERLAQPTPTPRLSTVVDKSLFIATSPAHKAAEDLQEPPRSTPPRQKDDLTASPLHVEPYPARPARTTIALDTPAKRHLEGVYDRFLMSTTGVKRNGKGYQSDNVGPVGHVAAPARPHSSMAKRSQKFFHTARRSMPPMFTCEGGMSTAHARSGGQRCAPLGEEARGRRTVREELAEHEGVALPVPRHILSSTFYTTAMPTSTSPDEVDAPASPVSTPSWAPPRAPLPPHRLAKLANALGVATPVPAIHAISSPASSYAPSPILPNTAASSAFDFRRSPTPSVGSAHTYTPVTQTSKYLLHVIPPAHLPHESDNVYDNELLPPPPSASGYHAQFRRGILVPVYPTLQTQLAAIAKEYALPSQHASRQHE</sequence>
<protein>
    <submittedName>
        <fullName evidence="1">Uncharacterized protein</fullName>
    </submittedName>
</protein>